<protein>
    <submittedName>
        <fullName evidence="5">ABC transporter substrate-binding protein</fullName>
    </submittedName>
</protein>
<dbReference type="EMBL" id="JBHRYC010000077">
    <property type="protein sequence ID" value="MFC3638716.1"/>
    <property type="molecule type" value="Genomic_DNA"/>
</dbReference>
<sequence>MKSLFGAGVALATMLASSAFAAEKKYDQGASDTEIRIGQTVPYSGPASYGGTIGRIQVPYFEDLNARGGINGRKVKLISLDDAYSPPKTVEATRRLVESDGVLATWFSMGTAPQVAVQKYLFSKKVPQLMVSTGSPHWNEPKKFPLTVSALGLYSTEARAFGRWLTGHKPDAKVAILYQNDDLGREYVADFKKALGDKGKGMIVAEASYDITDPTIDSQLVKLANSGADVFYNVTVGKFVSQSLRKTSELGWKPLHYLVGVSTSRPLLKAAGFENAKGLRSLVYIRQPTDAEWQNDPLVKEYQAFRAKHTPTVDPGDAVGFMAWGGARMLEELLKRCGDNLTRENMMTQLKGMSGYAPAHFLPGVTFEISADDYEPVRTFFFAEFNGETWVRGKEPVNR</sequence>
<gene>
    <name evidence="5" type="ORF">ACFONL_15320</name>
</gene>
<organism evidence="5 6">
    <name type="scientific">Camelimonas fluminis</name>
    <dbReference type="NCBI Taxonomy" id="1576911"/>
    <lineage>
        <taxon>Bacteria</taxon>
        <taxon>Pseudomonadati</taxon>
        <taxon>Pseudomonadota</taxon>
        <taxon>Alphaproteobacteria</taxon>
        <taxon>Hyphomicrobiales</taxon>
        <taxon>Chelatococcaceae</taxon>
        <taxon>Camelimonas</taxon>
    </lineage>
</organism>
<evidence type="ECO:0000256" key="3">
    <source>
        <dbReference type="SAM" id="SignalP"/>
    </source>
</evidence>
<dbReference type="CDD" id="cd06343">
    <property type="entry name" value="PBP1_ABC_ligand_binding-like"/>
    <property type="match status" value="1"/>
</dbReference>
<comment type="caution">
    <text evidence="5">The sequence shown here is derived from an EMBL/GenBank/DDBJ whole genome shotgun (WGS) entry which is preliminary data.</text>
</comment>
<comment type="similarity">
    <text evidence="1">Belongs to the leucine-binding protein family.</text>
</comment>
<dbReference type="Proteomes" id="UP001595704">
    <property type="component" value="Unassembled WGS sequence"/>
</dbReference>
<feature type="chain" id="PRO_5046320154" evidence="3">
    <location>
        <begin position="22"/>
        <end position="399"/>
    </location>
</feature>
<dbReference type="RefSeq" id="WP_244643018.1">
    <property type="nucleotide sequence ID" value="NZ_BNCG01000006.1"/>
</dbReference>
<dbReference type="Pfam" id="PF13458">
    <property type="entry name" value="Peripla_BP_6"/>
    <property type="match status" value="1"/>
</dbReference>
<feature type="signal peptide" evidence="3">
    <location>
        <begin position="1"/>
        <end position="21"/>
    </location>
</feature>
<evidence type="ECO:0000256" key="1">
    <source>
        <dbReference type="ARBA" id="ARBA00010062"/>
    </source>
</evidence>
<dbReference type="InterPro" id="IPR028081">
    <property type="entry name" value="Leu-bd"/>
</dbReference>
<dbReference type="SUPFAM" id="SSF53822">
    <property type="entry name" value="Periplasmic binding protein-like I"/>
    <property type="match status" value="1"/>
</dbReference>
<keyword evidence="6" id="KW-1185">Reference proteome</keyword>
<dbReference type="Gene3D" id="3.40.50.2300">
    <property type="match status" value="2"/>
</dbReference>
<name>A0ABV7UJ29_9HYPH</name>
<keyword evidence="2 3" id="KW-0732">Signal</keyword>
<dbReference type="PANTHER" id="PTHR47235:SF1">
    <property type="entry name" value="BLR6548 PROTEIN"/>
    <property type="match status" value="1"/>
</dbReference>
<evidence type="ECO:0000313" key="5">
    <source>
        <dbReference type="EMBL" id="MFC3638716.1"/>
    </source>
</evidence>
<evidence type="ECO:0000259" key="4">
    <source>
        <dbReference type="Pfam" id="PF13458"/>
    </source>
</evidence>
<accession>A0ABV7UJ29</accession>
<evidence type="ECO:0000256" key="2">
    <source>
        <dbReference type="ARBA" id="ARBA00022729"/>
    </source>
</evidence>
<dbReference type="InterPro" id="IPR028082">
    <property type="entry name" value="Peripla_BP_I"/>
</dbReference>
<feature type="domain" description="Leucine-binding protein" evidence="4">
    <location>
        <begin position="34"/>
        <end position="386"/>
    </location>
</feature>
<proteinExistence type="inferred from homology"/>
<reference evidence="6" key="1">
    <citation type="journal article" date="2019" name="Int. J. Syst. Evol. Microbiol.">
        <title>The Global Catalogue of Microorganisms (GCM) 10K type strain sequencing project: providing services to taxonomists for standard genome sequencing and annotation.</title>
        <authorList>
            <consortium name="The Broad Institute Genomics Platform"/>
            <consortium name="The Broad Institute Genome Sequencing Center for Infectious Disease"/>
            <person name="Wu L."/>
            <person name="Ma J."/>
        </authorList>
    </citation>
    <scope>NUCLEOTIDE SEQUENCE [LARGE SCALE GENOMIC DNA]</scope>
    <source>
        <strain evidence="6">KCTC 42282</strain>
    </source>
</reference>
<dbReference type="PANTHER" id="PTHR47235">
    <property type="entry name" value="BLR6548 PROTEIN"/>
    <property type="match status" value="1"/>
</dbReference>
<evidence type="ECO:0000313" key="6">
    <source>
        <dbReference type="Proteomes" id="UP001595704"/>
    </source>
</evidence>